<keyword evidence="4" id="KW-0812">Transmembrane</keyword>
<keyword evidence="5 8" id="KW-0732">Signal</keyword>
<evidence type="ECO:0000256" key="8">
    <source>
        <dbReference type="SAM" id="SignalP"/>
    </source>
</evidence>
<evidence type="ECO:0000256" key="6">
    <source>
        <dbReference type="ARBA" id="ARBA00023136"/>
    </source>
</evidence>
<dbReference type="RefSeq" id="WP_073193704.1">
    <property type="nucleotide sequence ID" value="NZ_FQTW01000013.1"/>
</dbReference>
<feature type="chain" id="PRO_5012793231" evidence="8">
    <location>
        <begin position="20"/>
        <end position="416"/>
    </location>
</feature>
<dbReference type="PANTHER" id="PTHR35093:SF8">
    <property type="entry name" value="OUTER MEMBRANE PROTEIN NMB0088-RELATED"/>
    <property type="match status" value="1"/>
</dbReference>
<comment type="similarity">
    <text evidence="2">Belongs to the OmpP1/FadL family.</text>
</comment>
<dbReference type="InterPro" id="IPR005017">
    <property type="entry name" value="OMPP1/FadL/TodX"/>
</dbReference>
<dbReference type="STRING" id="1155689.SAMN05444278_11313"/>
<evidence type="ECO:0000256" key="2">
    <source>
        <dbReference type="ARBA" id="ARBA00008163"/>
    </source>
</evidence>
<evidence type="ECO:0000256" key="7">
    <source>
        <dbReference type="ARBA" id="ARBA00023237"/>
    </source>
</evidence>
<sequence>MKKILLLTGLLLCSASIYAGGYRVAAQGQRALAMGHAGVAVVNSAETAFFNPSGIVLLEDKINVSAGITGVFSNVQWQNQSTGQFSETDNPMGTPFYFYATYKINEWLAAGVSVYTPYGSTVEWEKDWAGSHLVNNIDLAAIYVQPLLSIKLSDVFTVGGGPIFVTGNVEFNRNINRTLTDEMGERSNVTVEDSGVTNWGWSASFTLTPVEDLRIGFNYRSEIILDAEDGDATFANVPNSALVPAENGNTTFNASLPMPAEMTLGAAWQMNNKWLFAFDYNRTYWEVYNALDLQFGNGSESLNPRNYKNASIYRFGAEYVASSDFTLRAGYYYDETPVRPTYFAPETPRNDSEGYTAGLSYQVNDKLAIDASFLYLRFQEVDASYDYYQENGQNVPFEGTYKSNAFLPGIGVTYKL</sequence>
<dbReference type="EMBL" id="FQTW01000013">
    <property type="protein sequence ID" value="SHF00626.1"/>
    <property type="molecule type" value="Genomic_DNA"/>
</dbReference>
<evidence type="ECO:0000313" key="10">
    <source>
        <dbReference type="Proteomes" id="UP000184462"/>
    </source>
</evidence>
<dbReference type="PANTHER" id="PTHR35093">
    <property type="entry name" value="OUTER MEMBRANE PROTEIN NMB0088-RELATED"/>
    <property type="match status" value="1"/>
</dbReference>
<name>A0A1M4Y4S7_9FLAO</name>
<proteinExistence type="inferred from homology"/>
<dbReference type="OrthoDB" id="9922at2"/>
<protein>
    <submittedName>
        <fullName evidence="9">Long-chain fatty acid transport protein</fullName>
    </submittedName>
</protein>
<keyword evidence="3" id="KW-1134">Transmembrane beta strand</keyword>
<evidence type="ECO:0000256" key="3">
    <source>
        <dbReference type="ARBA" id="ARBA00022452"/>
    </source>
</evidence>
<dbReference type="GO" id="GO:0009279">
    <property type="term" value="C:cell outer membrane"/>
    <property type="evidence" value="ECO:0007669"/>
    <property type="project" value="UniProtKB-SubCell"/>
</dbReference>
<dbReference type="Gene3D" id="2.40.160.60">
    <property type="entry name" value="Outer membrane protein transport protein (OMPP1/FadL/TodX)"/>
    <property type="match status" value="1"/>
</dbReference>
<dbReference type="SUPFAM" id="SSF56935">
    <property type="entry name" value="Porins"/>
    <property type="match status" value="1"/>
</dbReference>
<evidence type="ECO:0000256" key="5">
    <source>
        <dbReference type="ARBA" id="ARBA00022729"/>
    </source>
</evidence>
<gene>
    <name evidence="9" type="ORF">SAMN05444278_11313</name>
</gene>
<evidence type="ECO:0000256" key="1">
    <source>
        <dbReference type="ARBA" id="ARBA00004571"/>
    </source>
</evidence>
<dbReference type="GO" id="GO:0015483">
    <property type="term" value="F:long-chain fatty acid transporting porin activity"/>
    <property type="evidence" value="ECO:0007669"/>
    <property type="project" value="TreeGrafter"/>
</dbReference>
<keyword evidence="10" id="KW-1185">Reference proteome</keyword>
<dbReference type="Pfam" id="PF03349">
    <property type="entry name" value="Toluene_X"/>
    <property type="match status" value="1"/>
</dbReference>
<dbReference type="Proteomes" id="UP000184462">
    <property type="component" value="Unassembled WGS sequence"/>
</dbReference>
<keyword evidence="7" id="KW-0998">Cell outer membrane</keyword>
<reference evidence="9 10" key="1">
    <citation type="submission" date="2016-11" db="EMBL/GenBank/DDBJ databases">
        <authorList>
            <person name="Jaros S."/>
            <person name="Januszkiewicz K."/>
            <person name="Wedrychowicz H."/>
        </authorList>
    </citation>
    <scope>NUCLEOTIDE SEQUENCE [LARGE SCALE GENOMIC DNA]</scope>
    <source>
        <strain evidence="9 10">DSM 25661</strain>
    </source>
</reference>
<evidence type="ECO:0000313" key="9">
    <source>
        <dbReference type="EMBL" id="SHF00626.1"/>
    </source>
</evidence>
<accession>A0A1M4Y4S7</accession>
<organism evidence="9 10">
    <name type="scientific">Psychroflexus salarius</name>
    <dbReference type="NCBI Taxonomy" id="1155689"/>
    <lineage>
        <taxon>Bacteria</taxon>
        <taxon>Pseudomonadati</taxon>
        <taxon>Bacteroidota</taxon>
        <taxon>Flavobacteriia</taxon>
        <taxon>Flavobacteriales</taxon>
        <taxon>Flavobacteriaceae</taxon>
        <taxon>Psychroflexus</taxon>
    </lineage>
</organism>
<feature type="signal peptide" evidence="8">
    <location>
        <begin position="1"/>
        <end position="19"/>
    </location>
</feature>
<dbReference type="AlphaFoldDB" id="A0A1M4Y4S7"/>
<keyword evidence="6" id="KW-0472">Membrane</keyword>
<evidence type="ECO:0000256" key="4">
    <source>
        <dbReference type="ARBA" id="ARBA00022692"/>
    </source>
</evidence>
<comment type="subcellular location">
    <subcellularLocation>
        <location evidence="1">Cell outer membrane</location>
        <topology evidence="1">Multi-pass membrane protein</topology>
    </subcellularLocation>
</comment>